<reference evidence="7" key="1">
    <citation type="submission" date="2023-07" db="EMBL/GenBank/DDBJ databases">
        <title>draft genome sequence of fig (Ficus carica).</title>
        <authorList>
            <person name="Takahashi T."/>
            <person name="Nishimura K."/>
        </authorList>
    </citation>
    <scope>NUCLEOTIDE SEQUENCE</scope>
</reference>
<evidence type="ECO:0000313" key="7">
    <source>
        <dbReference type="EMBL" id="GMN47149.1"/>
    </source>
</evidence>
<gene>
    <name evidence="7" type="ORF">TIFTF001_016337</name>
</gene>
<feature type="domain" description="SCP" evidence="6">
    <location>
        <begin position="27"/>
        <end position="159"/>
    </location>
</feature>
<dbReference type="EMBL" id="BTGU01000024">
    <property type="protein sequence ID" value="GMN47149.1"/>
    <property type="molecule type" value="Genomic_DNA"/>
</dbReference>
<dbReference type="InterPro" id="IPR014044">
    <property type="entry name" value="CAP_dom"/>
</dbReference>
<comment type="similarity">
    <text evidence="1">Belongs to the CRISP family.</text>
</comment>
<evidence type="ECO:0000256" key="1">
    <source>
        <dbReference type="ARBA" id="ARBA00009923"/>
    </source>
</evidence>
<sequence length="231" mass="25569">MGLTKISLVLLICILGLAVLESCRAQDSPQDFLAPHNRARAQVGVGAMSWDESVAAYARDYANRRRGDCKLIHSGGPYGENIAWGSGDLSAASAVGMWVAEKSLYDYNSNKCIGDPWGCLHYTQVVWRKSTRLGCAKVRCATGGTFIICNYNPPDYGMGTNMGVEDADHVTFEEEDADDEVAYNYYKKYGKAEGFGDIRKSRKFDENKKLKYVTFSCAKAGTMKSRPRHID</sequence>
<protein>
    <recommendedName>
        <fullName evidence="6">SCP domain-containing protein</fullName>
    </recommendedName>
</protein>
<dbReference type="CDD" id="cd05381">
    <property type="entry name" value="CAP_PR-1"/>
    <property type="match status" value="1"/>
</dbReference>
<dbReference type="InterPro" id="IPR035940">
    <property type="entry name" value="CAP_sf"/>
</dbReference>
<dbReference type="Pfam" id="PF00188">
    <property type="entry name" value="CAP"/>
    <property type="match status" value="1"/>
</dbReference>
<keyword evidence="4" id="KW-1015">Disulfide bond</keyword>
<dbReference type="SMART" id="SM00198">
    <property type="entry name" value="SCP"/>
    <property type="match status" value="1"/>
</dbReference>
<keyword evidence="3" id="KW-0611">Plant defense</keyword>
<dbReference type="GO" id="GO:0098542">
    <property type="term" value="P:defense response to other organism"/>
    <property type="evidence" value="ECO:0007669"/>
    <property type="project" value="UniProtKB-ARBA"/>
</dbReference>
<keyword evidence="2 5" id="KW-0732">Signal</keyword>
<evidence type="ECO:0000313" key="8">
    <source>
        <dbReference type="Proteomes" id="UP001187192"/>
    </source>
</evidence>
<evidence type="ECO:0000256" key="2">
    <source>
        <dbReference type="ARBA" id="ARBA00022729"/>
    </source>
</evidence>
<feature type="chain" id="PRO_5041653895" description="SCP domain-containing protein" evidence="5">
    <location>
        <begin position="26"/>
        <end position="231"/>
    </location>
</feature>
<feature type="signal peptide" evidence="5">
    <location>
        <begin position="1"/>
        <end position="25"/>
    </location>
</feature>
<comment type="caution">
    <text evidence="7">The sequence shown here is derived from an EMBL/GenBank/DDBJ whole genome shotgun (WGS) entry which is preliminary data.</text>
</comment>
<proteinExistence type="inferred from homology"/>
<evidence type="ECO:0000259" key="6">
    <source>
        <dbReference type="SMART" id="SM00198"/>
    </source>
</evidence>
<dbReference type="PRINTS" id="PR00837">
    <property type="entry name" value="V5TPXLIKE"/>
</dbReference>
<evidence type="ECO:0000256" key="3">
    <source>
        <dbReference type="ARBA" id="ARBA00022821"/>
    </source>
</evidence>
<keyword evidence="8" id="KW-1185">Reference proteome</keyword>
<evidence type="ECO:0000256" key="4">
    <source>
        <dbReference type="ARBA" id="ARBA00023157"/>
    </source>
</evidence>
<dbReference type="PANTHER" id="PTHR10334">
    <property type="entry name" value="CYSTEINE-RICH SECRETORY PROTEIN-RELATED"/>
    <property type="match status" value="1"/>
</dbReference>
<dbReference type="Gene3D" id="3.40.33.10">
    <property type="entry name" value="CAP"/>
    <property type="match status" value="1"/>
</dbReference>
<dbReference type="Proteomes" id="UP001187192">
    <property type="component" value="Unassembled WGS sequence"/>
</dbReference>
<evidence type="ECO:0000256" key="5">
    <source>
        <dbReference type="SAM" id="SignalP"/>
    </source>
</evidence>
<name>A0AA88A7D7_FICCA</name>
<organism evidence="7 8">
    <name type="scientific">Ficus carica</name>
    <name type="common">Common fig</name>
    <dbReference type="NCBI Taxonomy" id="3494"/>
    <lineage>
        <taxon>Eukaryota</taxon>
        <taxon>Viridiplantae</taxon>
        <taxon>Streptophyta</taxon>
        <taxon>Embryophyta</taxon>
        <taxon>Tracheophyta</taxon>
        <taxon>Spermatophyta</taxon>
        <taxon>Magnoliopsida</taxon>
        <taxon>eudicotyledons</taxon>
        <taxon>Gunneridae</taxon>
        <taxon>Pentapetalae</taxon>
        <taxon>rosids</taxon>
        <taxon>fabids</taxon>
        <taxon>Rosales</taxon>
        <taxon>Moraceae</taxon>
        <taxon>Ficeae</taxon>
        <taxon>Ficus</taxon>
    </lineage>
</organism>
<dbReference type="FunFam" id="3.40.33.10:FF:000006">
    <property type="entry name" value="Putative pathogenesis-related protein 1"/>
    <property type="match status" value="1"/>
</dbReference>
<accession>A0AA88A7D7</accession>
<dbReference type="InterPro" id="IPR001283">
    <property type="entry name" value="CRISP-related"/>
</dbReference>
<dbReference type="AlphaFoldDB" id="A0AA88A7D7"/>
<dbReference type="SUPFAM" id="SSF55797">
    <property type="entry name" value="PR-1-like"/>
    <property type="match status" value="1"/>
</dbReference>